<sequence length="331" mass="34045">MRWITPLLLAVVAPARLTAAAILPLDIDALAAGASVATAAAPATVLGILSQSTAGVPWDITQFYTLVAAYPDILHDLGGDAVTAFAFTDAAVAAYLSASGASVADLAANRALLDLHILPAVVYDPATSQGMTSVLGSDLAAQTAVTNLAPGATQRLVATKASSGVVVSDGRRRAVIRYSLRATNGVVHVIDTVLQPPAGLLETAAALHHDAWRAAVDRSGFAAVMRGLTDATYFLPRTAAAWLAEHPLTDLALQHLLVQNVVASAGPYFSTDFTPAGTLITTENGGTVNLTRSETGALQIVAGITVTTIVQSDILLSNGVLHITDSFILPQ</sequence>
<evidence type="ECO:0000313" key="3">
    <source>
        <dbReference type="EMBL" id="RKP01848.1"/>
    </source>
</evidence>
<name>A0A4P9X977_9FUNG</name>
<dbReference type="Gene3D" id="2.30.180.10">
    <property type="entry name" value="FAS1 domain"/>
    <property type="match status" value="2"/>
</dbReference>
<dbReference type="SMART" id="SM00554">
    <property type="entry name" value="FAS1"/>
    <property type="match status" value="2"/>
</dbReference>
<dbReference type="EMBL" id="ML014159">
    <property type="protein sequence ID" value="RKP01848.1"/>
    <property type="molecule type" value="Genomic_DNA"/>
</dbReference>
<dbReference type="InterPro" id="IPR000782">
    <property type="entry name" value="FAS1_domain"/>
</dbReference>
<feature type="domain" description="FAS1" evidence="2">
    <location>
        <begin position="50"/>
        <end position="194"/>
    </location>
</feature>
<dbReference type="PANTHER" id="PTHR10900:SF77">
    <property type="entry name" value="FI19380P1"/>
    <property type="match status" value="1"/>
</dbReference>
<reference evidence="4" key="1">
    <citation type="journal article" date="2018" name="Nat. Microbiol.">
        <title>Leveraging single-cell genomics to expand the fungal tree of life.</title>
        <authorList>
            <person name="Ahrendt S.R."/>
            <person name="Quandt C.A."/>
            <person name="Ciobanu D."/>
            <person name="Clum A."/>
            <person name="Salamov A."/>
            <person name="Andreopoulos B."/>
            <person name="Cheng J.F."/>
            <person name="Woyke T."/>
            <person name="Pelin A."/>
            <person name="Henrissat B."/>
            <person name="Reynolds N.K."/>
            <person name="Benny G.L."/>
            <person name="Smith M.E."/>
            <person name="James T.Y."/>
            <person name="Grigoriev I.V."/>
        </authorList>
    </citation>
    <scope>NUCLEOTIDE SEQUENCE [LARGE SCALE GENOMIC DNA]</scope>
    <source>
        <strain evidence="4">ATCC 52028</strain>
    </source>
</reference>
<dbReference type="Proteomes" id="UP000274922">
    <property type="component" value="Unassembled WGS sequence"/>
</dbReference>
<dbReference type="STRING" id="1555241.A0A4P9X977"/>
<evidence type="ECO:0000259" key="2">
    <source>
        <dbReference type="PROSITE" id="PS50213"/>
    </source>
</evidence>
<evidence type="ECO:0000256" key="1">
    <source>
        <dbReference type="SAM" id="SignalP"/>
    </source>
</evidence>
<keyword evidence="4" id="KW-1185">Reference proteome</keyword>
<feature type="signal peptide" evidence="1">
    <location>
        <begin position="1"/>
        <end position="20"/>
    </location>
</feature>
<dbReference type="PROSITE" id="PS50213">
    <property type="entry name" value="FAS1"/>
    <property type="match status" value="2"/>
</dbReference>
<dbReference type="InterPro" id="IPR050904">
    <property type="entry name" value="Adhesion/Biosynth-related"/>
</dbReference>
<dbReference type="OrthoDB" id="286301at2759"/>
<dbReference type="AlphaFoldDB" id="A0A4P9X977"/>
<dbReference type="SUPFAM" id="SSF82153">
    <property type="entry name" value="FAS1 domain"/>
    <property type="match status" value="2"/>
</dbReference>
<organism evidence="3 4">
    <name type="scientific">Caulochytrium protostelioides</name>
    <dbReference type="NCBI Taxonomy" id="1555241"/>
    <lineage>
        <taxon>Eukaryota</taxon>
        <taxon>Fungi</taxon>
        <taxon>Fungi incertae sedis</taxon>
        <taxon>Chytridiomycota</taxon>
        <taxon>Chytridiomycota incertae sedis</taxon>
        <taxon>Chytridiomycetes</taxon>
        <taxon>Caulochytriales</taxon>
        <taxon>Caulochytriaceae</taxon>
        <taxon>Caulochytrium</taxon>
    </lineage>
</organism>
<gene>
    <name evidence="3" type="ORF">CXG81DRAFT_25481</name>
</gene>
<protein>
    <recommendedName>
        <fullName evidence="2">FAS1 domain-containing protein</fullName>
    </recommendedName>
</protein>
<feature type="domain" description="FAS1" evidence="2">
    <location>
        <begin position="187"/>
        <end position="328"/>
    </location>
</feature>
<keyword evidence="1" id="KW-0732">Signal</keyword>
<feature type="chain" id="PRO_5020464732" description="FAS1 domain-containing protein" evidence="1">
    <location>
        <begin position="21"/>
        <end position="331"/>
    </location>
</feature>
<dbReference type="Pfam" id="PF02469">
    <property type="entry name" value="Fasciclin"/>
    <property type="match status" value="2"/>
</dbReference>
<dbReference type="InterPro" id="IPR036378">
    <property type="entry name" value="FAS1_dom_sf"/>
</dbReference>
<proteinExistence type="predicted"/>
<accession>A0A4P9X977</accession>
<evidence type="ECO:0000313" key="4">
    <source>
        <dbReference type="Proteomes" id="UP000274922"/>
    </source>
</evidence>
<dbReference type="PANTHER" id="PTHR10900">
    <property type="entry name" value="PERIOSTIN-RELATED"/>
    <property type="match status" value="1"/>
</dbReference>